<dbReference type="AlphaFoldDB" id="A0A1J1HVI3"/>
<sequence length="32" mass="3585">MSDRRSYTGTKRTSICMNCFNILSIASIQSIS</sequence>
<evidence type="ECO:0000313" key="1">
    <source>
        <dbReference type="EMBL" id="CRK90502.1"/>
    </source>
</evidence>
<dbReference type="Proteomes" id="UP000183832">
    <property type="component" value="Unassembled WGS sequence"/>
</dbReference>
<reference evidence="1 2" key="1">
    <citation type="submission" date="2015-04" db="EMBL/GenBank/DDBJ databases">
        <authorList>
            <person name="Syromyatnikov M.Y."/>
            <person name="Popov V.N."/>
        </authorList>
    </citation>
    <scope>NUCLEOTIDE SEQUENCE [LARGE SCALE GENOMIC DNA]</scope>
</reference>
<keyword evidence="2" id="KW-1185">Reference proteome</keyword>
<gene>
    <name evidence="1" type="ORF">CLUMA_CG004175</name>
</gene>
<accession>A0A1J1HVI3</accession>
<protein>
    <submittedName>
        <fullName evidence="1">CLUMA_CG004175, isoform A</fullName>
    </submittedName>
</protein>
<name>A0A1J1HVI3_9DIPT</name>
<evidence type="ECO:0000313" key="2">
    <source>
        <dbReference type="Proteomes" id="UP000183832"/>
    </source>
</evidence>
<organism evidence="1 2">
    <name type="scientific">Clunio marinus</name>
    <dbReference type="NCBI Taxonomy" id="568069"/>
    <lineage>
        <taxon>Eukaryota</taxon>
        <taxon>Metazoa</taxon>
        <taxon>Ecdysozoa</taxon>
        <taxon>Arthropoda</taxon>
        <taxon>Hexapoda</taxon>
        <taxon>Insecta</taxon>
        <taxon>Pterygota</taxon>
        <taxon>Neoptera</taxon>
        <taxon>Endopterygota</taxon>
        <taxon>Diptera</taxon>
        <taxon>Nematocera</taxon>
        <taxon>Chironomoidea</taxon>
        <taxon>Chironomidae</taxon>
        <taxon>Clunio</taxon>
    </lineage>
</organism>
<proteinExistence type="predicted"/>
<dbReference type="EMBL" id="CVRI01000019">
    <property type="protein sequence ID" value="CRK90502.1"/>
    <property type="molecule type" value="Genomic_DNA"/>
</dbReference>